<name>A0ABU7A5W4_9TELE</name>
<gene>
    <name evidence="1" type="ORF">ATANTOWER_012517</name>
</gene>
<reference evidence="1 2" key="1">
    <citation type="submission" date="2021-07" db="EMBL/GenBank/DDBJ databases">
        <authorList>
            <person name="Palmer J.M."/>
        </authorList>
    </citation>
    <scope>NUCLEOTIDE SEQUENCE [LARGE SCALE GENOMIC DNA]</scope>
    <source>
        <strain evidence="1 2">AT_MEX2019</strain>
        <tissue evidence="1">Muscle</tissue>
    </source>
</reference>
<sequence>MASKEISASGFVSVTKDMTGTRPSAILTRNKHGWMDGWMDGCFQQIHRCHTYFPITRRHVDNIYWLLWRLVDHKMPLLAADLSQ</sequence>
<protein>
    <submittedName>
        <fullName evidence="1">Uncharacterized protein</fullName>
    </submittedName>
</protein>
<proteinExistence type="predicted"/>
<organism evidence="1 2">
    <name type="scientific">Ataeniobius toweri</name>
    <dbReference type="NCBI Taxonomy" id="208326"/>
    <lineage>
        <taxon>Eukaryota</taxon>
        <taxon>Metazoa</taxon>
        <taxon>Chordata</taxon>
        <taxon>Craniata</taxon>
        <taxon>Vertebrata</taxon>
        <taxon>Euteleostomi</taxon>
        <taxon>Actinopterygii</taxon>
        <taxon>Neopterygii</taxon>
        <taxon>Teleostei</taxon>
        <taxon>Neoteleostei</taxon>
        <taxon>Acanthomorphata</taxon>
        <taxon>Ovalentaria</taxon>
        <taxon>Atherinomorphae</taxon>
        <taxon>Cyprinodontiformes</taxon>
        <taxon>Goodeidae</taxon>
        <taxon>Ataeniobius</taxon>
    </lineage>
</organism>
<dbReference type="EMBL" id="JAHUTI010002660">
    <property type="protein sequence ID" value="MED6233492.1"/>
    <property type="molecule type" value="Genomic_DNA"/>
</dbReference>
<evidence type="ECO:0000313" key="1">
    <source>
        <dbReference type="EMBL" id="MED6233492.1"/>
    </source>
</evidence>
<accession>A0ABU7A5W4</accession>
<evidence type="ECO:0000313" key="2">
    <source>
        <dbReference type="Proteomes" id="UP001345963"/>
    </source>
</evidence>
<comment type="caution">
    <text evidence="1">The sequence shown here is derived from an EMBL/GenBank/DDBJ whole genome shotgun (WGS) entry which is preliminary data.</text>
</comment>
<dbReference type="Proteomes" id="UP001345963">
    <property type="component" value="Unassembled WGS sequence"/>
</dbReference>
<keyword evidence="2" id="KW-1185">Reference proteome</keyword>